<evidence type="ECO:0000256" key="7">
    <source>
        <dbReference type="SAM" id="MobiDB-lite"/>
    </source>
</evidence>
<keyword evidence="6 8" id="KW-0472">Membrane</keyword>
<comment type="similarity">
    <text evidence="2">Belongs to the major facilitator superfamily.</text>
</comment>
<evidence type="ECO:0000259" key="9">
    <source>
        <dbReference type="PROSITE" id="PS50850"/>
    </source>
</evidence>
<feature type="transmembrane region" description="Helical" evidence="8">
    <location>
        <begin position="431"/>
        <end position="450"/>
    </location>
</feature>
<dbReference type="AlphaFoldDB" id="A0A194UPG0"/>
<keyword evidence="5 8" id="KW-1133">Transmembrane helix</keyword>
<evidence type="ECO:0000256" key="5">
    <source>
        <dbReference type="ARBA" id="ARBA00022989"/>
    </source>
</evidence>
<accession>A0A194UPG0</accession>
<dbReference type="PANTHER" id="PTHR23514">
    <property type="entry name" value="BYPASS OF STOP CODON PROTEIN 6"/>
    <property type="match status" value="1"/>
</dbReference>
<feature type="transmembrane region" description="Helical" evidence="8">
    <location>
        <begin position="143"/>
        <end position="162"/>
    </location>
</feature>
<feature type="transmembrane region" description="Helical" evidence="8">
    <location>
        <begin position="338"/>
        <end position="358"/>
    </location>
</feature>
<dbReference type="EMBL" id="KN714669">
    <property type="protein sequence ID" value="KUI53555.1"/>
    <property type="molecule type" value="Genomic_DNA"/>
</dbReference>
<feature type="transmembrane region" description="Helical" evidence="8">
    <location>
        <begin position="311"/>
        <end position="331"/>
    </location>
</feature>
<dbReference type="InterPro" id="IPR011701">
    <property type="entry name" value="MFS"/>
</dbReference>
<dbReference type="InterPro" id="IPR051788">
    <property type="entry name" value="MFS_Transporter"/>
</dbReference>
<evidence type="ECO:0000256" key="4">
    <source>
        <dbReference type="ARBA" id="ARBA00022692"/>
    </source>
</evidence>
<feature type="transmembrane region" description="Helical" evidence="8">
    <location>
        <begin position="183"/>
        <end position="207"/>
    </location>
</feature>
<comment type="subcellular location">
    <subcellularLocation>
        <location evidence="1">Endomembrane system</location>
        <topology evidence="1">Multi-pass membrane protein</topology>
    </subcellularLocation>
</comment>
<keyword evidence="4 8" id="KW-0812">Transmembrane</keyword>
<organism evidence="10 11">
    <name type="scientific">Cytospora mali</name>
    <name type="common">Apple Valsa canker fungus</name>
    <name type="synonym">Valsa mali</name>
    <dbReference type="NCBI Taxonomy" id="578113"/>
    <lineage>
        <taxon>Eukaryota</taxon>
        <taxon>Fungi</taxon>
        <taxon>Dikarya</taxon>
        <taxon>Ascomycota</taxon>
        <taxon>Pezizomycotina</taxon>
        <taxon>Sordariomycetes</taxon>
        <taxon>Sordariomycetidae</taxon>
        <taxon>Diaporthales</taxon>
        <taxon>Cytosporaceae</taxon>
        <taxon>Cytospora</taxon>
    </lineage>
</organism>
<keyword evidence="11" id="KW-1185">Reference proteome</keyword>
<dbReference type="GO" id="GO:0012505">
    <property type="term" value="C:endomembrane system"/>
    <property type="evidence" value="ECO:0007669"/>
    <property type="project" value="UniProtKB-SubCell"/>
</dbReference>
<gene>
    <name evidence="10" type="ORF">VP1G_00911</name>
</gene>
<dbReference type="Gene3D" id="1.20.1250.20">
    <property type="entry name" value="MFS general substrate transporter like domains"/>
    <property type="match status" value="2"/>
</dbReference>
<feature type="transmembrane region" description="Helical" evidence="8">
    <location>
        <begin position="364"/>
        <end position="387"/>
    </location>
</feature>
<feature type="transmembrane region" description="Helical" evidence="8">
    <location>
        <begin position="399"/>
        <end position="419"/>
    </location>
</feature>
<feature type="transmembrane region" description="Helical" evidence="8">
    <location>
        <begin position="87"/>
        <end position="106"/>
    </location>
</feature>
<feature type="transmembrane region" description="Helical" evidence="8">
    <location>
        <begin position="54"/>
        <end position="75"/>
    </location>
</feature>
<dbReference type="GO" id="GO:0022857">
    <property type="term" value="F:transmembrane transporter activity"/>
    <property type="evidence" value="ECO:0007669"/>
    <property type="project" value="InterPro"/>
</dbReference>
<evidence type="ECO:0000313" key="10">
    <source>
        <dbReference type="EMBL" id="KUI53555.1"/>
    </source>
</evidence>
<dbReference type="GO" id="GO:0016020">
    <property type="term" value="C:membrane"/>
    <property type="evidence" value="ECO:0007669"/>
    <property type="project" value="TreeGrafter"/>
</dbReference>
<dbReference type="Proteomes" id="UP000078576">
    <property type="component" value="Unassembled WGS sequence"/>
</dbReference>
<evidence type="ECO:0000256" key="3">
    <source>
        <dbReference type="ARBA" id="ARBA00022448"/>
    </source>
</evidence>
<evidence type="ECO:0000256" key="1">
    <source>
        <dbReference type="ARBA" id="ARBA00004127"/>
    </source>
</evidence>
<dbReference type="InterPro" id="IPR036259">
    <property type="entry name" value="MFS_trans_sf"/>
</dbReference>
<dbReference type="PANTHER" id="PTHR23514:SF3">
    <property type="entry name" value="BYPASS OF STOP CODON PROTEIN 6"/>
    <property type="match status" value="1"/>
</dbReference>
<feature type="transmembrane region" description="Helical" evidence="8">
    <location>
        <begin position="275"/>
        <end position="299"/>
    </location>
</feature>
<dbReference type="SUPFAM" id="SSF103473">
    <property type="entry name" value="MFS general substrate transporter"/>
    <property type="match status" value="1"/>
</dbReference>
<evidence type="ECO:0000256" key="6">
    <source>
        <dbReference type="ARBA" id="ARBA00023136"/>
    </source>
</evidence>
<dbReference type="OrthoDB" id="413079at2759"/>
<keyword evidence="3" id="KW-0813">Transport</keyword>
<dbReference type="Pfam" id="PF07690">
    <property type="entry name" value="MFS_1"/>
    <property type="match status" value="1"/>
</dbReference>
<reference evidence="11" key="1">
    <citation type="submission" date="2014-12" db="EMBL/GenBank/DDBJ databases">
        <title>Genome Sequence of Valsa Canker Pathogens Uncovers a Specific Adaption of Colonization on Woody Bark.</title>
        <authorList>
            <person name="Yin Z."/>
            <person name="Liu H."/>
            <person name="Gao X."/>
            <person name="Li Z."/>
            <person name="Song N."/>
            <person name="Ke X."/>
            <person name="Dai Q."/>
            <person name="Wu Y."/>
            <person name="Sun Y."/>
            <person name="Xu J.-R."/>
            <person name="Kang Z.K."/>
            <person name="Wang L."/>
            <person name="Huang L."/>
        </authorList>
    </citation>
    <scope>NUCLEOTIDE SEQUENCE [LARGE SCALE GENOMIC DNA]</scope>
    <source>
        <strain evidence="11">SXYL134</strain>
    </source>
</reference>
<feature type="transmembrane region" description="Helical" evidence="8">
    <location>
        <begin position="213"/>
        <end position="233"/>
    </location>
</feature>
<evidence type="ECO:0000313" key="11">
    <source>
        <dbReference type="Proteomes" id="UP000078576"/>
    </source>
</evidence>
<evidence type="ECO:0000256" key="8">
    <source>
        <dbReference type="SAM" id="Phobius"/>
    </source>
</evidence>
<dbReference type="InterPro" id="IPR020846">
    <property type="entry name" value="MFS_dom"/>
</dbReference>
<feature type="transmembrane region" description="Helical" evidence="8">
    <location>
        <begin position="118"/>
        <end position="137"/>
    </location>
</feature>
<feature type="domain" description="Major facilitator superfamily (MFS) profile" evidence="9">
    <location>
        <begin position="49"/>
        <end position="454"/>
    </location>
</feature>
<dbReference type="PROSITE" id="PS50850">
    <property type="entry name" value="MFS"/>
    <property type="match status" value="1"/>
</dbReference>
<dbReference type="FunFam" id="1.20.1250.20:FF:000286">
    <property type="entry name" value="MFS efflux transporter"/>
    <property type="match status" value="1"/>
</dbReference>
<name>A0A194UPG0_CYTMA</name>
<proteinExistence type="inferred from homology"/>
<sequence length="476" mass="51257">MEPSTPSHTERQPLLRRVPPRPAEDDDQLSESAACVAHEHDTTHERSTSIVSKILATLLSFLVLGFIVSTPGVILPHLEDHYSLSDVQASLIFLVSPVGYLSGAYLNDVIHWRLGQRGIAVIAPICQVLFTSLASSFHDPARGGFEVFLLATVVGNFGNGLIDGSWCAWAGGLGGRRRNTVQGLLHGSFSIGAGLGPFLAGTMFSIWKTPWWGWYYFLLGAVILQALMMCWAFRFEDGLRYREALGPNMLLKPGELDAASEAPPSAFPKGALKHAVTWICAAYFLAYVGTEAAISGWVVTFMLRARHATTYLASLSSSGFWIGMSAGRFLLGPATDKLGVRSATASYLIVAILSQGVLAAVDHAVVSVIAVVLVGFFFGPLFPSGIVMVTRLLPKELHVGAVSFVASVGQLGAAVGPFAMGSLVQLLGIRIFQGFILVMLFVTLLEWFMFPRLPAVEKEGEDRRPAEAVHPSLDTA</sequence>
<protein>
    <submittedName>
        <fullName evidence="10">Bypass of stop codon protein 6</fullName>
    </submittedName>
</protein>
<feature type="region of interest" description="Disordered" evidence="7">
    <location>
        <begin position="1"/>
        <end position="40"/>
    </location>
</feature>
<evidence type="ECO:0000256" key="2">
    <source>
        <dbReference type="ARBA" id="ARBA00008335"/>
    </source>
</evidence>